<reference evidence="6 7" key="1">
    <citation type="submission" date="2020-04" db="EMBL/GenBank/DDBJ databases">
        <title>Thermobifida alba genome sequencing and assembly.</title>
        <authorList>
            <person name="Luzics S."/>
            <person name="Horvath B."/>
            <person name="Nagy I."/>
            <person name="Toth A."/>
            <person name="Nagy I."/>
            <person name="Kukolya J."/>
        </authorList>
    </citation>
    <scope>NUCLEOTIDE SEQUENCE [LARGE SCALE GENOMIC DNA]</scope>
    <source>
        <strain evidence="6 7">DSM 43795</strain>
    </source>
</reference>
<name>A0ABY4L7P4_THEAE</name>
<evidence type="ECO:0000256" key="1">
    <source>
        <dbReference type="ARBA" id="ARBA00004141"/>
    </source>
</evidence>
<keyword evidence="7" id="KW-1185">Reference proteome</keyword>
<gene>
    <name evidence="6" type="ORF">FOF52_16145</name>
</gene>
<evidence type="ECO:0000313" key="6">
    <source>
        <dbReference type="EMBL" id="UPT22308.1"/>
    </source>
</evidence>
<comment type="subcellular location">
    <subcellularLocation>
        <location evidence="1">Membrane</location>
        <topology evidence="1">Multi-pass membrane protein</topology>
    </subcellularLocation>
</comment>
<keyword evidence="2" id="KW-0812">Transmembrane</keyword>
<evidence type="ECO:0000256" key="3">
    <source>
        <dbReference type="ARBA" id="ARBA00022989"/>
    </source>
</evidence>
<evidence type="ECO:0000313" key="7">
    <source>
        <dbReference type="Proteomes" id="UP000832041"/>
    </source>
</evidence>
<dbReference type="Proteomes" id="UP000832041">
    <property type="component" value="Chromosome"/>
</dbReference>
<dbReference type="RefSeq" id="WP_248590790.1">
    <property type="nucleotide sequence ID" value="NZ_BAABEB010000039.1"/>
</dbReference>
<evidence type="ECO:0000256" key="2">
    <source>
        <dbReference type="ARBA" id="ARBA00022692"/>
    </source>
</evidence>
<keyword evidence="4" id="KW-0472">Membrane</keyword>
<dbReference type="InterPro" id="IPR009908">
    <property type="entry name" value="Methylamine_util_MauE"/>
</dbReference>
<accession>A0ABY4L7P4</accession>
<evidence type="ECO:0000259" key="5">
    <source>
        <dbReference type="Pfam" id="PF07291"/>
    </source>
</evidence>
<proteinExistence type="predicted"/>
<dbReference type="EMBL" id="CP051627">
    <property type="protein sequence ID" value="UPT22308.1"/>
    <property type="molecule type" value="Genomic_DNA"/>
</dbReference>
<evidence type="ECO:0000256" key="4">
    <source>
        <dbReference type="ARBA" id="ARBA00023136"/>
    </source>
</evidence>
<dbReference type="Pfam" id="PF07291">
    <property type="entry name" value="MauE"/>
    <property type="match status" value="1"/>
</dbReference>
<organism evidence="6 7">
    <name type="scientific">Thermobifida alba</name>
    <name type="common">Thermomonospora alba</name>
    <dbReference type="NCBI Taxonomy" id="53522"/>
    <lineage>
        <taxon>Bacteria</taxon>
        <taxon>Bacillati</taxon>
        <taxon>Actinomycetota</taxon>
        <taxon>Actinomycetes</taxon>
        <taxon>Streptosporangiales</taxon>
        <taxon>Nocardiopsidaceae</taxon>
        <taxon>Thermobifida</taxon>
    </lineage>
</organism>
<keyword evidence="3" id="KW-1133">Transmembrane helix</keyword>
<protein>
    <recommendedName>
        <fullName evidence="5">Methylamine utilisation protein MauE domain-containing protein</fullName>
    </recommendedName>
</protein>
<feature type="domain" description="Methylamine utilisation protein MauE" evidence="5">
    <location>
        <begin position="8"/>
        <end position="127"/>
    </location>
</feature>
<sequence length="266" mass="28456">MIETFRETQLWILAAVLLLGAAAKAADRTPQGPAVLLPVALRQPFSLAHAVLEAVLAVALLALAGPVAQAARVVCAAMFAVGLVALLRLRRRDPELGCGCFGGLSTEPVGWRSLTRSGLFLAAAAATIGLPRSGWAVLADSSPWHWGLLAAEVAVVAALSPELRELGRRMRSPVPCELREVSRTRMLRRLRASGEWRERRRLLVSAEPVDVWRHGCWWLARFAGRDGERTVDVVFAVGVSGRRPEVRALVADASADSPTGARGAAG</sequence>